<gene>
    <name evidence="4" type="ORF">VKT23_019342</name>
</gene>
<keyword evidence="3" id="KW-0732">Signal</keyword>
<reference evidence="4 5" key="1">
    <citation type="submission" date="2024-01" db="EMBL/GenBank/DDBJ databases">
        <title>A draft genome for the cacao thread blight pathogen Marasmiellus scandens.</title>
        <authorList>
            <person name="Baruah I.K."/>
            <person name="Leung J."/>
            <person name="Bukari Y."/>
            <person name="Amoako-Attah I."/>
            <person name="Meinhardt L.W."/>
            <person name="Bailey B.A."/>
            <person name="Cohen S.P."/>
        </authorList>
    </citation>
    <scope>NUCLEOTIDE SEQUENCE [LARGE SCALE GENOMIC DNA]</scope>
    <source>
        <strain evidence="4 5">GH-19</strain>
    </source>
</reference>
<organism evidence="4 5">
    <name type="scientific">Marasmiellus scandens</name>
    <dbReference type="NCBI Taxonomy" id="2682957"/>
    <lineage>
        <taxon>Eukaryota</taxon>
        <taxon>Fungi</taxon>
        <taxon>Dikarya</taxon>
        <taxon>Basidiomycota</taxon>
        <taxon>Agaricomycotina</taxon>
        <taxon>Agaricomycetes</taxon>
        <taxon>Agaricomycetidae</taxon>
        <taxon>Agaricales</taxon>
        <taxon>Marasmiineae</taxon>
        <taxon>Omphalotaceae</taxon>
        <taxon>Marasmiellus</taxon>
    </lineage>
</organism>
<evidence type="ECO:0000256" key="3">
    <source>
        <dbReference type="SAM" id="SignalP"/>
    </source>
</evidence>
<evidence type="ECO:0000256" key="2">
    <source>
        <dbReference type="SAM" id="Phobius"/>
    </source>
</evidence>
<comment type="caution">
    <text evidence="4">The sequence shown here is derived from an EMBL/GenBank/DDBJ whole genome shotgun (WGS) entry which is preliminary data.</text>
</comment>
<protein>
    <recommendedName>
        <fullName evidence="6">Mid2 domain-containing protein</fullName>
    </recommendedName>
</protein>
<keyword evidence="2" id="KW-1133">Transmembrane helix</keyword>
<feature type="signal peptide" evidence="3">
    <location>
        <begin position="1"/>
        <end position="20"/>
    </location>
</feature>
<dbReference type="Proteomes" id="UP001498398">
    <property type="component" value="Unassembled WGS sequence"/>
</dbReference>
<dbReference type="PANTHER" id="PTHR37487:SF2">
    <property type="entry name" value="EXPRESSED PROTEIN"/>
    <property type="match status" value="1"/>
</dbReference>
<sequence length="366" mass="39010">MKFNLLTFAASTLFALDVLAQMQISTPGSLVECQPVLLSWSEGQSPYFLSVDPGNQPGAAALEQLGEQSSTSFVWLVNIQANTLVGFTVRDSTGATAQTAAVTIQDSGDRSCVGKAISSGGGSAAATGGSSPTSKSSDTATSSSQQAASRSQSNTFSVTNSTSTDSIEGTLTKSVVDTSTAMTSSTSFTSSTSDPSSNSSDIKSGNTDTKAIIISSVLGSVILVILIIILVRQHKIKQRQFVSPEHGLPDRNRQQAPKDIPFMSSWISQSFFKKTPTPTLTNGHVVEPFISYDEHTSGGMRQENLHNTTDTQPRGERNSAKELYKRQPYDVDWRKLMERSGAEEGSNNRPGLIHPAVDPPPSYTTE</sequence>
<name>A0ABR1ILU3_9AGAR</name>
<evidence type="ECO:0008006" key="6">
    <source>
        <dbReference type="Google" id="ProtNLM"/>
    </source>
</evidence>
<feature type="transmembrane region" description="Helical" evidence="2">
    <location>
        <begin position="211"/>
        <end position="231"/>
    </location>
</feature>
<feature type="compositionally biased region" description="Basic and acidic residues" evidence="1">
    <location>
        <begin position="313"/>
        <end position="342"/>
    </location>
</feature>
<accession>A0ABR1ILU3</accession>
<proteinExistence type="predicted"/>
<keyword evidence="2" id="KW-0812">Transmembrane</keyword>
<feature type="region of interest" description="Disordered" evidence="1">
    <location>
        <begin position="118"/>
        <end position="165"/>
    </location>
</feature>
<feature type="chain" id="PRO_5045319029" description="Mid2 domain-containing protein" evidence="3">
    <location>
        <begin position="21"/>
        <end position="366"/>
    </location>
</feature>
<feature type="region of interest" description="Disordered" evidence="1">
    <location>
        <begin position="296"/>
        <end position="366"/>
    </location>
</feature>
<keyword evidence="2" id="KW-0472">Membrane</keyword>
<keyword evidence="5" id="KW-1185">Reference proteome</keyword>
<feature type="compositionally biased region" description="Low complexity" evidence="1">
    <location>
        <begin position="182"/>
        <end position="204"/>
    </location>
</feature>
<feature type="region of interest" description="Disordered" evidence="1">
    <location>
        <begin position="182"/>
        <end position="205"/>
    </location>
</feature>
<dbReference type="EMBL" id="JBANRG010000099">
    <property type="protein sequence ID" value="KAK7436039.1"/>
    <property type="molecule type" value="Genomic_DNA"/>
</dbReference>
<evidence type="ECO:0000313" key="5">
    <source>
        <dbReference type="Proteomes" id="UP001498398"/>
    </source>
</evidence>
<evidence type="ECO:0000313" key="4">
    <source>
        <dbReference type="EMBL" id="KAK7436039.1"/>
    </source>
</evidence>
<feature type="compositionally biased region" description="Pro residues" evidence="1">
    <location>
        <begin position="357"/>
        <end position="366"/>
    </location>
</feature>
<dbReference type="PANTHER" id="PTHR37487">
    <property type="entry name" value="CHROMOSOME 1, WHOLE GENOME SHOTGUN SEQUENCE"/>
    <property type="match status" value="1"/>
</dbReference>
<feature type="compositionally biased region" description="Low complexity" evidence="1">
    <location>
        <begin position="124"/>
        <end position="165"/>
    </location>
</feature>
<evidence type="ECO:0000256" key="1">
    <source>
        <dbReference type="SAM" id="MobiDB-lite"/>
    </source>
</evidence>